<evidence type="ECO:0000313" key="2">
    <source>
        <dbReference type="Proteomes" id="UP000003345"/>
    </source>
</evidence>
<dbReference type="EMBL" id="AJMU01000043">
    <property type="protein sequence ID" value="EIG26416.1"/>
    <property type="molecule type" value="Genomic_DNA"/>
</dbReference>
<accession>I2NKQ5</accession>
<evidence type="ECO:0000313" key="1">
    <source>
        <dbReference type="EMBL" id="EIG26416.1"/>
    </source>
</evidence>
<gene>
    <name evidence="1" type="ORF">HMPREF1054_2036</name>
</gene>
<reference evidence="1 2" key="1">
    <citation type="submission" date="2012-04" db="EMBL/GenBank/DDBJ databases">
        <authorList>
            <person name="Harkins D.M."/>
            <person name="Madupu R."/>
            <person name="Durkin A.S."/>
            <person name="Torralba M."/>
            <person name="Methe B."/>
            <person name="Sutton G.G."/>
            <person name="Nelson K.E."/>
        </authorList>
    </citation>
    <scope>NUCLEOTIDE SEQUENCE [LARGE SCALE GENOMIC DNA]</scope>
    <source>
        <strain evidence="1 2">HK411</strain>
    </source>
</reference>
<protein>
    <submittedName>
        <fullName evidence="1">Uncharacterized protein</fullName>
    </submittedName>
</protein>
<comment type="caution">
    <text evidence="1">The sequence shown here is derived from an EMBL/GenBank/DDBJ whole genome shotgun (WGS) entry which is preliminary data.</text>
</comment>
<dbReference type="AlphaFoldDB" id="I2NKQ5"/>
<proteinExistence type="predicted"/>
<organism evidence="1 2">
    <name type="scientific">Haemophilus paraphrohaemolyticus HK411</name>
    <dbReference type="NCBI Taxonomy" id="1095743"/>
    <lineage>
        <taxon>Bacteria</taxon>
        <taxon>Pseudomonadati</taxon>
        <taxon>Pseudomonadota</taxon>
        <taxon>Gammaproteobacteria</taxon>
        <taxon>Pasteurellales</taxon>
        <taxon>Pasteurellaceae</taxon>
        <taxon>Haemophilus</taxon>
    </lineage>
</organism>
<sequence>MESLSAISADLGAITGGSLQIGRLNGNYGTLFEVQSNGGFRLISRDASGGIELSSATRALHVWDGGTEVVRVGKLS</sequence>
<dbReference type="PATRIC" id="fig|1095743.3.peg.618"/>
<name>I2NKQ5_9PAST</name>
<dbReference type="Proteomes" id="UP000003345">
    <property type="component" value="Unassembled WGS sequence"/>
</dbReference>